<protein>
    <recommendedName>
        <fullName evidence="8">DUF86 domain-containing protein</fullName>
    </recommendedName>
</protein>
<dbReference type="OrthoDB" id="9810538at2"/>
<evidence type="ECO:0000256" key="1">
    <source>
        <dbReference type="ARBA" id="ARBA00022553"/>
    </source>
</evidence>
<dbReference type="InterPro" id="IPR008201">
    <property type="entry name" value="HepT-like"/>
</dbReference>
<keyword evidence="4" id="KW-0547">Nucleotide-binding</keyword>
<evidence type="ECO:0000256" key="3">
    <source>
        <dbReference type="ARBA" id="ARBA00022722"/>
    </source>
</evidence>
<keyword evidence="5" id="KW-0378">Hydrolase</keyword>
<dbReference type="GO" id="GO:0016787">
    <property type="term" value="F:hydrolase activity"/>
    <property type="evidence" value="ECO:0007669"/>
    <property type="project" value="UniProtKB-KW"/>
</dbReference>
<evidence type="ECO:0000256" key="5">
    <source>
        <dbReference type="ARBA" id="ARBA00022801"/>
    </source>
</evidence>
<keyword evidence="2" id="KW-1277">Toxin-antitoxin system</keyword>
<comment type="caution">
    <text evidence="6">The sequence shown here is derived from an EMBL/GenBank/DDBJ whole genome shotgun (WGS) entry which is preliminary data.</text>
</comment>
<evidence type="ECO:0000256" key="2">
    <source>
        <dbReference type="ARBA" id="ARBA00022649"/>
    </source>
</evidence>
<evidence type="ECO:0000313" key="7">
    <source>
        <dbReference type="Proteomes" id="UP000441797"/>
    </source>
</evidence>
<dbReference type="PANTHER" id="PTHR34139:SF1">
    <property type="entry name" value="RNASE MJ1380-RELATED"/>
    <property type="match status" value="1"/>
</dbReference>
<reference evidence="6 7" key="1">
    <citation type="journal article" date="2019" name="Front. Microbiol.">
        <title>Genomic Features for Desiccation Tolerance and Sugar Biosynthesis in the Extremophile Gloeocapsopsis sp. UTEX B3054.</title>
        <authorList>
            <person name="Urrejola C."/>
            <person name="Alcorta J."/>
            <person name="Salas L."/>
            <person name="Vasquez M."/>
            <person name="Polz M.F."/>
            <person name="Vicuna R."/>
            <person name="Diez B."/>
        </authorList>
    </citation>
    <scope>NUCLEOTIDE SEQUENCE [LARGE SCALE GENOMIC DNA]</scope>
    <source>
        <strain evidence="6 7">1H9</strain>
    </source>
</reference>
<dbReference type="GO" id="GO:0000166">
    <property type="term" value="F:nucleotide binding"/>
    <property type="evidence" value="ECO:0007669"/>
    <property type="project" value="UniProtKB-KW"/>
</dbReference>
<organism evidence="6 7">
    <name type="scientific">Gloeocapsopsis dulcis AAB1 = 1H9</name>
    <dbReference type="NCBI Taxonomy" id="1433147"/>
    <lineage>
        <taxon>Bacteria</taxon>
        <taxon>Bacillati</taxon>
        <taxon>Cyanobacteriota</taxon>
        <taxon>Cyanophyceae</taxon>
        <taxon>Oscillatoriophycideae</taxon>
        <taxon>Chroococcales</taxon>
        <taxon>Chroococcaceae</taxon>
        <taxon>Gloeocapsopsis</taxon>
        <taxon>Gloeocapsopsis dulcis</taxon>
    </lineage>
</organism>
<dbReference type="InterPro" id="IPR051813">
    <property type="entry name" value="HepT_RNase_toxin"/>
</dbReference>
<dbReference type="PANTHER" id="PTHR34139">
    <property type="entry name" value="UPF0331 PROTEIN MJ0127"/>
    <property type="match status" value="1"/>
</dbReference>
<evidence type="ECO:0008006" key="8">
    <source>
        <dbReference type="Google" id="ProtNLM"/>
    </source>
</evidence>
<dbReference type="Pfam" id="PF01934">
    <property type="entry name" value="HepT-like"/>
    <property type="match status" value="1"/>
</dbReference>
<dbReference type="GO" id="GO:0110001">
    <property type="term" value="C:toxin-antitoxin complex"/>
    <property type="evidence" value="ECO:0007669"/>
    <property type="project" value="InterPro"/>
</dbReference>
<dbReference type="Proteomes" id="UP000441797">
    <property type="component" value="Unassembled WGS sequence"/>
</dbReference>
<evidence type="ECO:0000313" key="6">
    <source>
        <dbReference type="EMBL" id="MUL35978.1"/>
    </source>
</evidence>
<dbReference type="GO" id="GO:0004540">
    <property type="term" value="F:RNA nuclease activity"/>
    <property type="evidence" value="ECO:0007669"/>
    <property type="project" value="InterPro"/>
</dbReference>
<evidence type="ECO:0000256" key="4">
    <source>
        <dbReference type="ARBA" id="ARBA00022741"/>
    </source>
</evidence>
<keyword evidence="3" id="KW-0540">Nuclease</keyword>
<dbReference type="EMBL" id="NAPY01000007">
    <property type="protein sequence ID" value="MUL35978.1"/>
    <property type="molecule type" value="Genomic_DNA"/>
</dbReference>
<name>A0A6N8FS76_9CHRO</name>
<keyword evidence="7" id="KW-1185">Reference proteome</keyword>
<dbReference type="AlphaFoldDB" id="A0A6N8FS76"/>
<proteinExistence type="predicted"/>
<keyword evidence="1" id="KW-0597">Phosphoprotein</keyword>
<dbReference type="RefSeq" id="WP_105219565.1">
    <property type="nucleotide sequence ID" value="NZ_CAWPEY010000088.1"/>
</dbReference>
<sequence>MGDMRNVIAHKYFQVNLKILWNTVQNNLPLLMAQIQELLKCETDRDSS</sequence>
<gene>
    <name evidence="6" type="ORF">BWI75_06330</name>
</gene>
<accession>A0A6N8FS76</accession>